<proteinExistence type="predicted"/>
<feature type="compositionally biased region" description="Polar residues" evidence="1">
    <location>
        <begin position="31"/>
        <end position="43"/>
    </location>
</feature>
<protein>
    <submittedName>
        <fullName evidence="2">Uncharacterized protein</fullName>
    </submittedName>
</protein>
<keyword evidence="3" id="KW-1185">Reference proteome</keyword>
<organism evidence="2 3">
    <name type="scientific">Corynespora cassiicola Philippines</name>
    <dbReference type="NCBI Taxonomy" id="1448308"/>
    <lineage>
        <taxon>Eukaryota</taxon>
        <taxon>Fungi</taxon>
        <taxon>Dikarya</taxon>
        <taxon>Ascomycota</taxon>
        <taxon>Pezizomycotina</taxon>
        <taxon>Dothideomycetes</taxon>
        <taxon>Pleosporomycetidae</taxon>
        <taxon>Pleosporales</taxon>
        <taxon>Corynesporascaceae</taxon>
        <taxon>Corynespora</taxon>
    </lineage>
</organism>
<evidence type="ECO:0000313" key="3">
    <source>
        <dbReference type="Proteomes" id="UP000240883"/>
    </source>
</evidence>
<dbReference type="Proteomes" id="UP000240883">
    <property type="component" value="Unassembled WGS sequence"/>
</dbReference>
<reference evidence="2 3" key="1">
    <citation type="journal article" date="2018" name="Front. Microbiol.">
        <title>Genome-Wide Analysis of Corynespora cassiicola Leaf Fall Disease Putative Effectors.</title>
        <authorList>
            <person name="Lopez D."/>
            <person name="Ribeiro S."/>
            <person name="Label P."/>
            <person name="Fumanal B."/>
            <person name="Venisse J.S."/>
            <person name="Kohler A."/>
            <person name="de Oliveira R.R."/>
            <person name="Labutti K."/>
            <person name="Lipzen A."/>
            <person name="Lail K."/>
            <person name="Bauer D."/>
            <person name="Ohm R.A."/>
            <person name="Barry K.W."/>
            <person name="Spatafora J."/>
            <person name="Grigoriev I.V."/>
            <person name="Martin F.M."/>
            <person name="Pujade-Renaud V."/>
        </authorList>
    </citation>
    <scope>NUCLEOTIDE SEQUENCE [LARGE SCALE GENOMIC DNA]</scope>
    <source>
        <strain evidence="2 3">Philippines</strain>
    </source>
</reference>
<dbReference type="AlphaFoldDB" id="A0A2T2P0I9"/>
<feature type="region of interest" description="Disordered" evidence="1">
    <location>
        <begin position="171"/>
        <end position="196"/>
    </location>
</feature>
<evidence type="ECO:0000313" key="2">
    <source>
        <dbReference type="EMBL" id="PSN71139.1"/>
    </source>
</evidence>
<name>A0A2T2P0I9_CORCC</name>
<feature type="region of interest" description="Disordered" evidence="1">
    <location>
        <begin position="25"/>
        <end position="48"/>
    </location>
</feature>
<sequence>MEAWDAECWKGGVVGRDSCHMPLRTPAIPSSAAQTGQGGSPTNLGVDGDVLPSKATWRQLERIIQAQLRDTLRPWMHPQQCVPRPALGSKNARTAILSHATKARRAAFDNRSAGTGAPSICQSIGPRCSRRQERSRCQLTAGRGSSAVLHVRLAMPTWTLRLPHLCKANGQDADGARHRSEQPRGGTKGWSGGVHPHTQYVHLRSRLALGTMRMGCMRPSRGDCAACGISANPDVGYVSIAEAHN</sequence>
<gene>
    <name evidence="2" type="ORF">BS50DRAFT_274794</name>
</gene>
<evidence type="ECO:0000256" key="1">
    <source>
        <dbReference type="SAM" id="MobiDB-lite"/>
    </source>
</evidence>
<accession>A0A2T2P0I9</accession>
<dbReference type="EMBL" id="KZ678131">
    <property type="protein sequence ID" value="PSN71139.1"/>
    <property type="molecule type" value="Genomic_DNA"/>
</dbReference>